<gene>
    <name evidence="2" type="ORF">GCM10009867_04430</name>
</gene>
<protein>
    <submittedName>
        <fullName evidence="2">Uncharacterized protein</fullName>
    </submittedName>
</protein>
<dbReference type="EMBL" id="BAAARN010000001">
    <property type="protein sequence ID" value="GAA2731260.1"/>
    <property type="molecule type" value="Genomic_DNA"/>
</dbReference>
<evidence type="ECO:0000256" key="1">
    <source>
        <dbReference type="SAM" id="MobiDB-lite"/>
    </source>
</evidence>
<feature type="region of interest" description="Disordered" evidence="1">
    <location>
        <begin position="1"/>
        <end position="47"/>
    </location>
</feature>
<name>A0ABN3UEF5_9MICO</name>
<sequence>MTPAAASRPGGSGDLEDGGTAVRAHDVDRRHTGSAVEPPAWGEAPGFAHRAQVGGEVGHVPRQVPVGQLPASSRLVEGVSDHEGGGPVGGHGVRLLSDTVPTAAAAGWMSRCLPS</sequence>
<accession>A0ABN3UEF5</accession>
<proteinExistence type="predicted"/>
<comment type="caution">
    <text evidence="2">The sequence shown here is derived from an EMBL/GenBank/DDBJ whole genome shotgun (WGS) entry which is preliminary data.</text>
</comment>
<keyword evidence="3" id="KW-1185">Reference proteome</keyword>
<dbReference type="Proteomes" id="UP001501326">
    <property type="component" value="Unassembled WGS sequence"/>
</dbReference>
<organism evidence="2 3">
    <name type="scientific">Pedococcus aerophilus</name>
    <dbReference type="NCBI Taxonomy" id="436356"/>
    <lineage>
        <taxon>Bacteria</taxon>
        <taxon>Bacillati</taxon>
        <taxon>Actinomycetota</taxon>
        <taxon>Actinomycetes</taxon>
        <taxon>Micrococcales</taxon>
        <taxon>Intrasporangiaceae</taxon>
        <taxon>Pedococcus</taxon>
    </lineage>
</organism>
<evidence type="ECO:0000313" key="2">
    <source>
        <dbReference type="EMBL" id="GAA2731260.1"/>
    </source>
</evidence>
<evidence type="ECO:0000313" key="3">
    <source>
        <dbReference type="Proteomes" id="UP001501326"/>
    </source>
</evidence>
<reference evidence="2 3" key="1">
    <citation type="journal article" date="2019" name="Int. J. Syst. Evol. Microbiol.">
        <title>The Global Catalogue of Microorganisms (GCM) 10K type strain sequencing project: providing services to taxonomists for standard genome sequencing and annotation.</title>
        <authorList>
            <consortium name="The Broad Institute Genomics Platform"/>
            <consortium name="The Broad Institute Genome Sequencing Center for Infectious Disease"/>
            <person name="Wu L."/>
            <person name="Ma J."/>
        </authorList>
    </citation>
    <scope>NUCLEOTIDE SEQUENCE [LARGE SCALE GENOMIC DNA]</scope>
    <source>
        <strain evidence="2 3">JCM 16378</strain>
    </source>
</reference>